<dbReference type="KEGG" id="ruf:TH63_17375"/>
<dbReference type="OrthoDB" id="852327at2"/>
<dbReference type="InterPro" id="IPR036587">
    <property type="entry name" value="NucleaseA_inhib-like_sf"/>
</dbReference>
<reference evidence="1 2" key="1">
    <citation type="submission" date="2015-01" db="EMBL/GenBank/DDBJ databases">
        <title>Rufibacter sp./DG31D/ whole genome sequencing.</title>
        <authorList>
            <person name="Kim M.K."/>
            <person name="Srinivasan S."/>
            <person name="Lee J.-J."/>
        </authorList>
    </citation>
    <scope>NUCLEOTIDE SEQUENCE [LARGE SCALE GENOMIC DNA]</scope>
    <source>
        <strain evidence="1 2">DG31D</strain>
    </source>
</reference>
<evidence type="ECO:0008006" key="3">
    <source>
        <dbReference type="Google" id="ProtNLM"/>
    </source>
</evidence>
<dbReference type="PATRIC" id="fig|1379910.4.peg.3785"/>
<evidence type="ECO:0000313" key="1">
    <source>
        <dbReference type="EMBL" id="AKQ47012.1"/>
    </source>
</evidence>
<dbReference type="STRING" id="1379910.TH63_17375"/>
<name>A0A0H4VST8_9BACT</name>
<dbReference type="EMBL" id="CP010777">
    <property type="protein sequence ID" value="AKQ47012.1"/>
    <property type="molecule type" value="Genomic_DNA"/>
</dbReference>
<gene>
    <name evidence="1" type="ORF">TH63_17375</name>
</gene>
<dbReference type="Proteomes" id="UP000036458">
    <property type="component" value="Chromosome"/>
</dbReference>
<dbReference type="Gene3D" id="3.40.1460.10">
    <property type="entry name" value="Nuclease A inhibitor-like"/>
    <property type="match status" value="1"/>
</dbReference>
<protein>
    <recommendedName>
        <fullName evidence="3">Sugar-non-specific nuclease inhibitor NuiA-like protein</fullName>
    </recommendedName>
</protein>
<organism evidence="1 2">
    <name type="scientific">Rufibacter radiotolerans</name>
    <dbReference type="NCBI Taxonomy" id="1379910"/>
    <lineage>
        <taxon>Bacteria</taxon>
        <taxon>Pseudomonadati</taxon>
        <taxon>Bacteroidota</taxon>
        <taxon>Cytophagia</taxon>
        <taxon>Cytophagales</taxon>
        <taxon>Hymenobacteraceae</taxon>
        <taxon>Rufibacter</taxon>
    </lineage>
</organism>
<proteinExistence type="predicted"/>
<dbReference type="AlphaFoldDB" id="A0A0H4VST8"/>
<evidence type="ECO:0000313" key="2">
    <source>
        <dbReference type="Proteomes" id="UP000036458"/>
    </source>
</evidence>
<sequence length="130" mass="14295">MTMSALLPELAQAAQGLLFISESEAPLEPFTLPAGTPAETEASFLEAMGHTGQPVKQVELPYFFRNMVRPSEDPAEQATAARYQALQTWLQTNLQDVKVYRVGQIEIQAYIIGKAPDGTWLGLKTTLIET</sequence>
<accession>A0A0H4VST8</accession>
<dbReference type="SUPFAM" id="SSF82602">
    <property type="entry name" value="Nuclease A inhibitor (NuiA)"/>
    <property type="match status" value="1"/>
</dbReference>
<dbReference type="InterPro" id="IPR012489">
    <property type="entry name" value="NucleaseA_inhib-like"/>
</dbReference>
<keyword evidence="2" id="KW-1185">Reference proteome</keyword>
<dbReference type="Pfam" id="PF07924">
    <property type="entry name" value="NuiA"/>
    <property type="match status" value="1"/>
</dbReference>